<dbReference type="Pfam" id="PF16197">
    <property type="entry name" value="KAsynt_C_assoc"/>
    <property type="match status" value="1"/>
</dbReference>
<organism evidence="4 5">
    <name type="scientific">Mycobacterium ulcerans str. Harvey</name>
    <dbReference type="NCBI Taxonomy" id="1299332"/>
    <lineage>
        <taxon>Bacteria</taxon>
        <taxon>Bacillati</taxon>
        <taxon>Actinomycetota</taxon>
        <taxon>Actinomycetes</taxon>
        <taxon>Mycobacteriales</taxon>
        <taxon>Mycobacteriaceae</taxon>
        <taxon>Mycobacterium</taxon>
        <taxon>Mycobacterium ulcerans group</taxon>
    </lineage>
</organism>
<accession>A0ABN0RAG3</accession>
<name>A0ABN0RAG3_MYCUL</name>
<evidence type="ECO:0000313" key="5">
    <source>
        <dbReference type="Proteomes" id="UP000020681"/>
    </source>
</evidence>
<dbReference type="SUPFAM" id="SSF53901">
    <property type="entry name" value="Thiolase-like"/>
    <property type="match status" value="1"/>
</dbReference>
<keyword evidence="5" id="KW-1185">Reference proteome</keyword>
<feature type="region of interest" description="Disordered" evidence="2">
    <location>
        <begin position="65"/>
        <end position="84"/>
    </location>
</feature>
<evidence type="ECO:0000313" key="4">
    <source>
        <dbReference type="EMBL" id="EUA94056.1"/>
    </source>
</evidence>
<dbReference type="PANTHER" id="PTHR43775">
    <property type="entry name" value="FATTY ACID SYNTHASE"/>
    <property type="match status" value="1"/>
</dbReference>
<dbReference type="Proteomes" id="UP000020681">
    <property type="component" value="Unassembled WGS sequence"/>
</dbReference>
<gene>
    <name evidence="4" type="ORF">I551_8681</name>
</gene>
<reference evidence="4 5" key="1">
    <citation type="submission" date="2014-01" db="EMBL/GenBank/DDBJ databases">
        <authorList>
            <person name="Dobos K."/>
            <person name="Lenaerts A."/>
            <person name="Ordway D."/>
            <person name="DeGroote M.A."/>
            <person name="Parker T."/>
            <person name="Sizemore C."/>
            <person name="Tallon L.J."/>
            <person name="Sadzewicz L.K."/>
            <person name="Sengamalay N."/>
            <person name="Fraser C.M."/>
            <person name="Hine E."/>
            <person name="Shefchek K.A."/>
            <person name="Das S.P."/>
            <person name="Tettelin H."/>
        </authorList>
    </citation>
    <scope>NUCLEOTIDE SEQUENCE [LARGE SCALE GENOMIC DNA]</scope>
    <source>
        <strain evidence="4 5">Harvey</strain>
    </source>
</reference>
<protein>
    <submittedName>
        <fullName evidence="4">Mycolactone polyketide synthase</fullName>
    </submittedName>
</protein>
<dbReference type="InterPro" id="IPR050091">
    <property type="entry name" value="PKS_NRPS_Biosynth_Enz"/>
</dbReference>
<dbReference type="PANTHER" id="PTHR43775:SF51">
    <property type="entry name" value="INACTIVE PHENOLPHTHIOCEROL SYNTHESIS POLYKETIDE SYNTHASE TYPE I PKS1-RELATED"/>
    <property type="match status" value="1"/>
</dbReference>
<dbReference type="EMBL" id="JAOL01000022">
    <property type="protein sequence ID" value="EUA94056.1"/>
    <property type="molecule type" value="Genomic_DNA"/>
</dbReference>
<evidence type="ECO:0000259" key="3">
    <source>
        <dbReference type="Pfam" id="PF16197"/>
    </source>
</evidence>
<dbReference type="InterPro" id="IPR016039">
    <property type="entry name" value="Thiolase-like"/>
</dbReference>
<dbReference type="InterPro" id="IPR032821">
    <property type="entry name" value="PKS_assoc"/>
</dbReference>
<proteinExistence type="predicted"/>
<comment type="caution">
    <text evidence="4">The sequence shown here is derived from an EMBL/GenBank/DDBJ whole genome shotgun (WGS) entry which is preliminary data.</text>
</comment>
<evidence type="ECO:0000256" key="2">
    <source>
        <dbReference type="SAM" id="MobiDB-lite"/>
    </source>
</evidence>
<feature type="domain" description="Polyketide synthase C-terminal extension" evidence="3">
    <location>
        <begin position="22"/>
        <end position="80"/>
    </location>
</feature>
<dbReference type="Gene3D" id="3.40.47.10">
    <property type="match status" value="1"/>
</dbReference>
<evidence type="ECO:0000256" key="1">
    <source>
        <dbReference type="ARBA" id="ARBA00022679"/>
    </source>
</evidence>
<keyword evidence="1" id="KW-0808">Transferase</keyword>
<sequence length="84" mass="9282">MVKMIQAITHATLPATLHVDQPSPHIDWSSGTVRLLTEPIQWPNTDHPRTAAVSSFGISGTNAHLILQQPPPQPHTNPQPHNRF</sequence>